<reference evidence="2 3" key="1">
    <citation type="submission" date="2023-12" db="EMBL/GenBank/DDBJ databases">
        <title>Gut-associated functions are favored during microbiome assembly across C. elegans life.</title>
        <authorList>
            <person name="Zimmermann J."/>
        </authorList>
    </citation>
    <scope>NUCLEOTIDE SEQUENCE [LARGE SCALE GENOMIC DNA]</scope>
    <source>
        <strain evidence="2 3">JUb134</strain>
    </source>
</reference>
<sequence length="408" mass="44656">MAADFLFDSGKDGSVEPPAAFLFTQQTIGLQARKTSMVFLAEALVRRGYRVHVVTVQLSWLSGLRRGSKLGALRGVPRNRWYAADGMRGFLWVPPVHPVGARRRLWQWVAAPLIAAYAALLPRTVVKPLQTAELVVIESCAAVALFRRIRRIARQARILYSMSDRLTVVGMHPGLERRLRADAAGYDLVRVPAAALLDDLPGARAALVRHGIDRRAFDRVSASPYSSGPNAVLIGDMMLDQPLLERLAGAFPDVRFHYFGRTPLAFPLRANLTAWGEQPFERLVPFVQHADVGLALYRRVPGLAYLAESSLKNLQYRYCGLPVVGPAFAMRGVPGALSYDPDCQESAADALRRALEKGRGPPEAVADWDEVAGELLGLVGAVGATSPPSISDLQNGRIAQPNRSNLRR</sequence>
<dbReference type="Gene3D" id="3.40.50.2000">
    <property type="entry name" value="Glycogen Phosphorylase B"/>
    <property type="match status" value="1"/>
</dbReference>
<protein>
    <submittedName>
        <fullName evidence="2">Glycosyltransferase family 4 protein</fullName>
    </submittedName>
</protein>
<organism evidence="2 3">
    <name type="scientific">Sphingomonas molluscorum</name>
    <dbReference type="NCBI Taxonomy" id="418184"/>
    <lineage>
        <taxon>Bacteria</taxon>
        <taxon>Pseudomonadati</taxon>
        <taxon>Pseudomonadota</taxon>
        <taxon>Alphaproteobacteria</taxon>
        <taxon>Sphingomonadales</taxon>
        <taxon>Sphingomonadaceae</taxon>
        <taxon>Sphingomonas</taxon>
    </lineage>
</organism>
<gene>
    <name evidence="2" type="ORF">WH159_06025</name>
</gene>
<feature type="domain" description="Glucuronosyltransferase GumK N-terminal" evidence="1">
    <location>
        <begin position="24"/>
        <end position="192"/>
    </location>
</feature>
<dbReference type="SUPFAM" id="SSF53756">
    <property type="entry name" value="UDP-Glycosyltransferase/glycogen phosphorylase"/>
    <property type="match status" value="1"/>
</dbReference>
<dbReference type="Gene3D" id="3.40.50.11010">
    <property type="match status" value="1"/>
</dbReference>
<proteinExistence type="predicted"/>
<evidence type="ECO:0000313" key="2">
    <source>
        <dbReference type="EMBL" id="MEJ5094094.1"/>
    </source>
</evidence>
<dbReference type="Pfam" id="PF22059">
    <property type="entry name" value="GumK_N"/>
    <property type="match status" value="1"/>
</dbReference>
<dbReference type="InterPro" id="IPR054299">
    <property type="entry name" value="GumK_N"/>
</dbReference>
<dbReference type="RefSeq" id="WP_165889984.1">
    <property type="nucleotide sequence ID" value="NZ_JBBGZA010000001.1"/>
</dbReference>
<evidence type="ECO:0000259" key="1">
    <source>
        <dbReference type="Pfam" id="PF22059"/>
    </source>
</evidence>
<dbReference type="EMBL" id="JBBGZA010000001">
    <property type="protein sequence ID" value="MEJ5094094.1"/>
    <property type="molecule type" value="Genomic_DNA"/>
</dbReference>
<accession>A0ABU8Q2Z2</accession>
<dbReference type="Proteomes" id="UP001380365">
    <property type="component" value="Unassembled WGS sequence"/>
</dbReference>
<keyword evidence="3" id="KW-1185">Reference proteome</keyword>
<comment type="caution">
    <text evidence="2">The sequence shown here is derived from an EMBL/GenBank/DDBJ whole genome shotgun (WGS) entry which is preliminary data.</text>
</comment>
<name>A0ABU8Q2Z2_9SPHN</name>
<evidence type="ECO:0000313" key="3">
    <source>
        <dbReference type="Proteomes" id="UP001380365"/>
    </source>
</evidence>